<sequence length="492" mass="52645">MDTKTSPLAALKDPTLLKTDSLIGGEWTGSARRFAVNDPATGLTLAQVANLDAAHARTALERANKAWGAWRSKPAKERSAVLMKWFQLLMANADDLARIMTAEQGKPLAEARGEVTYGASFIEWFAEEARRVYGETIPSTDNNKRFLVIKQPVGVCAAITPWNFPIAMITRKVAPALAAGCPVVIKPAEQTPLSALAVAELAQRAGMPAGVLNVITADSDNSIEVGKVLCESDLVRHLSFTGSTEVGRILMRQCAPTIKKLSLELGGNAPFIVFDDADIDSAVEGALVSKYRNAGQTCVCANRLYVQDGVYDAFVAKLAARAKSIKVGNGFDDGVTQGPLIDDNALAKVEQHVADALAKGAKLVTGGHKSGARFYEPTVLANATSEMLCAREETFGPVAPVFRFKTEDEAIALANDTEFGLASYFYSRDVGRIFRVGEALEYGMVGINTGLISTAEVPFGGVKQSGLGREGSHHGIEDYVEVKYLCLGDIQK</sequence>
<dbReference type="PANTHER" id="PTHR43353:SF5">
    <property type="entry name" value="SUCCINATE-SEMIALDEHYDE DEHYDROGENASE, MITOCHONDRIAL"/>
    <property type="match status" value="1"/>
</dbReference>
<evidence type="ECO:0000256" key="3">
    <source>
        <dbReference type="PROSITE-ProRule" id="PRU10007"/>
    </source>
</evidence>
<dbReference type="Proteomes" id="UP000267464">
    <property type="component" value="Unassembled WGS sequence"/>
</dbReference>
<dbReference type="FunFam" id="3.40.605.10:FF:000005">
    <property type="entry name" value="Succinate-semialdehyde dehydrogenase I"/>
    <property type="match status" value="1"/>
</dbReference>
<accession>A0A3N7K3W7</accession>
<dbReference type="GO" id="GO:0005829">
    <property type="term" value="C:cytosol"/>
    <property type="evidence" value="ECO:0007669"/>
    <property type="project" value="TreeGrafter"/>
</dbReference>
<dbReference type="RefSeq" id="WP_124538268.1">
    <property type="nucleotide sequence ID" value="NZ_QUSW01000001.1"/>
</dbReference>
<dbReference type="Gene3D" id="3.40.605.10">
    <property type="entry name" value="Aldehyde Dehydrogenase, Chain A, domain 1"/>
    <property type="match status" value="1"/>
</dbReference>
<dbReference type="NCBIfam" id="TIGR01780">
    <property type="entry name" value="SSADH"/>
    <property type="match status" value="1"/>
</dbReference>
<dbReference type="PROSITE" id="PS00070">
    <property type="entry name" value="ALDEHYDE_DEHYDR_CYS"/>
    <property type="match status" value="1"/>
</dbReference>
<reference evidence="6 7" key="2">
    <citation type="submission" date="2018-12" db="EMBL/GenBank/DDBJ databases">
        <title>Rhizobacter gummiphilus sp. nov., a rubber-degrading bacterium isolated from the soil of a botanical garden in Japan.</title>
        <authorList>
            <person name="Shunsuke S.S."/>
        </authorList>
    </citation>
    <scope>NUCLEOTIDE SEQUENCE [LARGE SCALE GENOMIC DNA]</scope>
    <source>
        <strain evidence="6 7">S-16</strain>
    </source>
</reference>
<name>A0A3N7K3W7_9BURK</name>
<dbReference type="PANTHER" id="PTHR43353">
    <property type="entry name" value="SUCCINATE-SEMIALDEHYDE DEHYDROGENASE, MITOCHONDRIAL"/>
    <property type="match status" value="1"/>
</dbReference>
<dbReference type="GO" id="GO:0009450">
    <property type="term" value="P:gamma-aminobutyric acid catabolic process"/>
    <property type="evidence" value="ECO:0007669"/>
    <property type="project" value="InterPro"/>
</dbReference>
<keyword evidence="2 4" id="KW-0560">Oxidoreductase</keyword>
<dbReference type="InterPro" id="IPR016163">
    <property type="entry name" value="Ald_DH_C"/>
</dbReference>
<proteinExistence type="inferred from homology"/>
<dbReference type="InterPro" id="IPR016160">
    <property type="entry name" value="Ald_DH_CS_CYS"/>
</dbReference>
<keyword evidence="7" id="KW-1185">Reference proteome</keyword>
<evidence type="ECO:0000313" key="7">
    <source>
        <dbReference type="Proteomes" id="UP000267464"/>
    </source>
</evidence>
<feature type="domain" description="Aldehyde dehydrogenase" evidence="5">
    <location>
        <begin position="29"/>
        <end position="484"/>
    </location>
</feature>
<dbReference type="InterPro" id="IPR016161">
    <property type="entry name" value="Ald_DH/histidinol_DH"/>
</dbReference>
<evidence type="ECO:0000259" key="5">
    <source>
        <dbReference type="Pfam" id="PF00171"/>
    </source>
</evidence>
<dbReference type="AlphaFoldDB" id="A0A3N7K3W7"/>
<dbReference type="EMBL" id="QUSW01000001">
    <property type="protein sequence ID" value="RQP25615.1"/>
    <property type="molecule type" value="Genomic_DNA"/>
</dbReference>
<organism evidence="6 7">
    <name type="scientific">Piscinibacter terrae</name>
    <dbReference type="NCBI Taxonomy" id="2496871"/>
    <lineage>
        <taxon>Bacteria</taxon>
        <taxon>Pseudomonadati</taxon>
        <taxon>Pseudomonadota</taxon>
        <taxon>Betaproteobacteria</taxon>
        <taxon>Burkholderiales</taxon>
        <taxon>Sphaerotilaceae</taxon>
        <taxon>Piscinibacter</taxon>
    </lineage>
</organism>
<dbReference type="CDD" id="cd07103">
    <property type="entry name" value="ALDH_F5_SSADH_GabD"/>
    <property type="match status" value="1"/>
</dbReference>
<dbReference type="FunFam" id="3.40.309.10:FF:000004">
    <property type="entry name" value="Succinate-semialdehyde dehydrogenase I"/>
    <property type="match status" value="1"/>
</dbReference>
<dbReference type="GO" id="GO:0004777">
    <property type="term" value="F:succinate-semialdehyde dehydrogenase (NAD+) activity"/>
    <property type="evidence" value="ECO:0007669"/>
    <property type="project" value="TreeGrafter"/>
</dbReference>
<dbReference type="InterPro" id="IPR050740">
    <property type="entry name" value="Aldehyde_DH_Superfamily"/>
</dbReference>
<evidence type="ECO:0000256" key="2">
    <source>
        <dbReference type="ARBA" id="ARBA00023002"/>
    </source>
</evidence>
<reference evidence="6 7" key="1">
    <citation type="submission" date="2018-08" db="EMBL/GenBank/DDBJ databases">
        <authorList>
            <person name="Khan S.A."/>
            <person name="Jeon C.O."/>
            <person name="Chun B.H."/>
            <person name="Jeong S.E."/>
        </authorList>
    </citation>
    <scope>NUCLEOTIDE SEQUENCE [LARGE SCALE GENOMIC DNA]</scope>
    <source>
        <strain evidence="6 7">S-16</strain>
    </source>
</reference>
<evidence type="ECO:0000256" key="4">
    <source>
        <dbReference type="RuleBase" id="RU003345"/>
    </source>
</evidence>
<evidence type="ECO:0000256" key="1">
    <source>
        <dbReference type="ARBA" id="ARBA00009986"/>
    </source>
</evidence>
<protein>
    <submittedName>
        <fullName evidence="6">NAD-dependent succinate-semialdehyde dehydrogenase</fullName>
    </submittedName>
</protein>
<feature type="active site" evidence="3">
    <location>
        <position position="264"/>
    </location>
</feature>
<dbReference type="PROSITE" id="PS00687">
    <property type="entry name" value="ALDEHYDE_DEHYDR_GLU"/>
    <property type="match status" value="1"/>
</dbReference>
<evidence type="ECO:0000313" key="6">
    <source>
        <dbReference type="EMBL" id="RQP25615.1"/>
    </source>
</evidence>
<dbReference type="InterPro" id="IPR029510">
    <property type="entry name" value="Ald_DH_CS_GLU"/>
</dbReference>
<dbReference type="InterPro" id="IPR016162">
    <property type="entry name" value="Ald_DH_N"/>
</dbReference>
<comment type="caution">
    <text evidence="6">The sequence shown here is derived from an EMBL/GenBank/DDBJ whole genome shotgun (WGS) entry which is preliminary data.</text>
</comment>
<dbReference type="InterPro" id="IPR015590">
    <property type="entry name" value="Aldehyde_DH_dom"/>
</dbReference>
<dbReference type="OrthoDB" id="6187633at2"/>
<gene>
    <name evidence="6" type="ORF">DZC73_00610</name>
</gene>
<dbReference type="Pfam" id="PF00171">
    <property type="entry name" value="Aldedh"/>
    <property type="match status" value="1"/>
</dbReference>
<comment type="similarity">
    <text evidence="1 4">Belongs to the aldehyde dehydrogenase family.</text>
</comment>
<dbReference type="SUPFAM" id="SSF53720">
    <property type="entry name" value="ALDH-like"/>
    <property type="match status" value="1"/>
</dbReference>
<dbReference type="Gene3D" id="3.40.309.10">
    <property type="entry name" value="Aldehyde Dehydrogenase, Chain A, domain 2"/>
    <property type="match status" value="1"/>
</dbReference>
<dbReference type="InterPro" id="IPR010102">
    <property type="entry name" value="Succ_semiAld_DH"/>
</dbReference>